<evidence type="ECO:0000313" key="3">
    <source>
        <dbReference type="RefSeq" id="XP_012943160.2"/>
    </source>
</evidence>
<protein>
    <submittedName>
        <fullName evidence="3">Uncharacterized protein LOC106013034</fullName>
    </submittedName>
</protein>
<reference evidence="3" key="1">
    <citation type="submission" date="2025-08" db="UniProtKB">
        <authorList>
            <consortium name="RefSeq"/>
        </authorList>
    </citation>
    <scope>IDENTIFICATION</scope>
</reference>
<organism evidence="2 3">
    <name type="scientific">Aplysia californica</name>
    <name type="common">California sea hare</name>
    <dbReference type="NCBI Taxonomy" id="6500"/>
    <lineage>
        <taxon>Eukaryota</taxon>
        <taxon>Metazoa</taxon>
        <taxon>Spiralia</taxon>
        <taxon>Lophotrochozoa</taxon>
        <taxon>Mollusca</taxon>
        <taxon>Gastropoda</taxon>
        <taxon>Heterobranchia</taxon>
        <taxon>Euthyneura</taxon>
        <taxon>Tectipleura</taxon>
        <taxon>Aplysiida</taxon>
        <taxon>Aplysioidea</taxon>
        <taxon>Aplysiidae</taxon>
        <taxon>Aplysia</taxon>
    </lineage>
</organism>
<dbReference type="Proteomes" id="UP000694888">
    <property type="component" value="Unplaced"/>
</dbReference>
<evidence type="ECO:0000256" key="1">
    <source>
        <dbReference type="SAM" id="MobiDB-lite"/>
    </source>
</evidence>
<accession>A0ABM1A930</accession>
<feature type="compositionally biased region" description="Pro residues" evidence="1">
    <location>
        <begin position="225"/>
        <end position="236"/>
    </location>
</feature>
<feature type="region of interest" description="Disordered" evidence="1">
    <location>
        <begin position="1"/>
        <end position="22"/>
    </location>
</feature>
<keyword evidence="2" id="KW-1185">Reference proteome</keyword>
<proteinExistence type="predicted"/>
<gene>
    <name evidence="3" type="primary">LOC106013034</name>
</gene>
<name>A0ABM1A930_APLCA</name>
<dbReference type="RefSeq" id="XP_012943160.2">
    <property type="nucleotide sequence ID" value="XM_013087706.2"/>
</dbReference>
<sequence length="261" mass="28653">MVLRGRLEPTSHTPRSPRHINGNAITFKPSIKIQDSGIPKDDAPVNLMQLLRKDLTTPGGRDSPSSSILLTVNTPPQLYNVRETDTHAPNPANETAGDMKNYHVLGGADQQDYGELPLDDDRSMRTPVMVLPIKRPGLAVMDEEYDDYDDDDDDLMIDTPGRSSLVAATQGMFGEDALCPVTRLPGIAEDTAILHRSNVGGRKASDCLISSGNANIVFLNEDGDPLPPRTPTPPEPFETTRDKNSKRRVRVHIGGHDCRWN</sequence>
<dbReference type="GeneID" id="106013034"/>
<feature type="region of interest" description="Disordered" evidence="1">
    <location>
        <begin position="222"/>
        <end position="246"/>
    </location>
</feature>
<evidence type="ECO:0000313" key="2">
    <source>
        <dbReference type="Proteomes" id="UP000694888"/>
    </source>
</evidence>